<dbReference type="Proteomes" id="UP000067683">
    <property type="component" value="Chromosome"/>
</dbReference>
<dbReference type="RefSeq" id="WP_058383046.1">
    <property type="nucleotide sequence ID" value="NZ_CP013659.2"/>
</dbReference>
<gene>
    <name evidence="2" type="ORF">AUC31_14570</name>
</gene>
<reference evidence="2" key="1">
    <citation type="submission" date="2016-01" db="EMBL/GenBank/DDBJ databases">
        <title>Complete genome of Planococcus rifietoensis type strain M8.</title>
        <authorList>
            <person name="See-Too W.S."/>
        </authorList>
    </citation>
    <scope>NUCLEOTIDE SEQUENCE [LARGE SCALE GENOMIC DNA]</scope>
    <source>
        <strain evidence="2">M8</strain>
    </source>
</reference>
<keyword evidence="1" id="KW-0472">Membrane</keyword>
<organism evidence="2 3">
    <name type="scientific">Planococcus rifietoensis</name>
    <dbReference type="NCBI Taxonomy" id="200991"/>
    <lineage>
        <taxon>Bacteria</taxon>
        <taxon>Bacillati</taxon>
        <taxon>Bacillota</taxon>
        <taxon>Bacilli</taxon>
        <taxon>Bacillales</taxon>
        <taxon>Caryophanaceae</taxon>
        <taxon>Planococcus</taxon>
    </lineage>
</organism>
<sequence>MKKRSVFIVVGILIIAIVIVKPFRLEPPTPKISVGERGIPTTQGSYCWDAMLLAQCVDTIHTSPIDMTESHAPSIVSKNDEIEIEFPIGYQPENLRLEQWLDEHNSKMVEVNNKRIKVPNESGVYVYHVIADWNQGDGNYAFLIEVE</sequence>
<dbReference type="EMBL" id="CP013659">
    <property type="protein sequence ID" value="ALS76344.1"/>
    <property type="molecule type" value="Genomic_DNA"/>
</dbReference>
<feature type="transmembrane region" description="Helical" evidence="1">
    <location>
        <begin position="6"/>
        <end position="23"/>
    </location>
</feature>
<dbReference type="AlphaFoldDB" id="A0A0U2XUR1"/>
<accession>A0A0U2XUR1</accession>
<dbReference type="OrthoDB" id="1797983at2"/>
<keyword evidence="3" id="KW-1185">Reference proteome</keyword>
<dbReference type="STRING" id="200991.AUC31_14570"/>
<keyword evidence="1" id="KW-0812">Transmembrane</keyword>
<keyword evidence="1" id="KW-1133">Transmembrane helix</keyword>
<dbReference type="KEGG" id="prt:AUC31_14570"/>
<evidence type="ECO:0000313" key="3">
    <source>
        <dbReference type="Proteomes" id="UP000067683"/>
    </source>
</evidence>
<protein>
    <submittedName>
        <fullName evidence="2">Uncharacterized protein</fullName>
    </submittedName>
</protein>
<evidence type="ECO:0000313" key="2">
    <source>
        <dbReference type="EMBL" id="ALS76344.1"/>
    </source>
</evidence>
<evidence type="ECO:0000256" key="1">
    <source>
        <dbReference type="SAM" id="Phobius"/>
    </source>
</evidence>
<proteinExistence type="predicted"/>
<name>A0A0U2XUR1_9BACL</name>